<dbReference type="InterPro" id="IPR036259">
    <property type="entry name" value="MFS_trans_sf"/>
</dbReference>
<feature type="transmembrane region" description="Helical" evidence="6">
    <location>
        <begin position="78"/>
        <end position="105"/>
    </location>
</feature>
<dbReference type="Proteomes" id="UP000025229">
    <property type="component" value="Plasmid 2"/>
</dbReference>
<protein>
    <submittedName>
        <fullName evidence="9">MFS transporter</fullName>
    </submittedName>
    <submittedName>
        <fullName evidence="8">Major Facilitator Superfamily</fullName>
    </submittedName>
</protein>
<feature type="transmembrane region" description="Helical" evidence="6">
    <location>
        <begin position="336"/>
        <end position="359"/>
    </location>
</feature>
<dbReference type="Gene3D" id="1.20.1250.20">
    <property type="entry name" value="MFS general substrate transporter like domains"/>
    <property type="match status" value="1"/>
</dbReference>
<feature type="transmembrane region" description="Helical" evidence="6">
    <location>
        <begin position="165"/>
        <end position="184"/>
    </location>
</feature>
<feature type="transmembrane region" description="Helical" evidence="6">
    <location>
        <begin position="275"/>
        <end position="292"/>
    </location>
</feature>
<feature type="transmembrane region" description="Helical" evidence="6">
    <location>
        <begin position="36"/>
        <end position="58"/>
    </location>
</feature>
<evidence type="ECO:0000256" key="4">
    <source>
        <dbReference type="ARBA" id="ARBA00022989"/>
    </source>
</evidence>
<evidence type="ECO:0000259" key="7">
    <source>
        <dbReference type="PROSITE" id="PS50850"/>
    </source>
</evidence>
<dbReference type="KEGG" id="rrd:RradSPS_3093"/>
<dbReference type="EMBL" id="CP007516">
    <property type="protein sequence ID" value="AHY48376.1"/>
    <property type="molecule type" value="Genomic_DNA"/>
</dbReference>
<reference evidence="8 10" key="1">
    <citation type="submission" date="2014-03" db="EMBL/GenBank/DDBJ databases">
        <title>Complete genome sequence of the Radio-Resistant Rubrobacter radiotolerans RSPS-4.</title>
        <authorList>
            <person name="Egas C.C."/>
            <person name="Barroso C.C."/>
            <person name="Froufe H.J.C."/>
            <person name="Pacheco J.J."/>
            <person name="Albuquerque L.L."/>
            <person name="da Costa M.M.S."/>
        </authorList>
    </citation>
    <scope>NUCLEOTIDE SEQUENCE [LARGE SCALE GENOMIC DNA]</scope>
    <source>
        <strain evidence="8 10">RSPS-4</strain>
        <plasmid evidence="8 10">2</plasmid>
    </source>
</reference>
<dbReference type="InterPro" id="IPR011701">
    <property type="entry name" value="MFS"/>
</dbReference>
<organism evidence="8 10">
    <name type="scientific">Rubrobacter radiotolerans</name>
    <name type="common">Arthrobacter radiotolerans</name>
    <dbReference type="NCBI Taxonomy" id="42256"/>
    <lineage>
        <taxon>Bacteria</taxon>
        <taxon>Bacillati</taxon>
        <taxon>Actinomycetota</taxon>
        <taxon>Rubrobacteria</taxon>
        <taxon>Rubrobacterales</taxon>
        <taxon>Rubrobacteraceae</taxon>
        <taxon>Rubrobacter</taxon>
    </lineage>
</organism>
<evidence type="ECO:0000256" key="5">
    <source>
        <dbReference type="ARBA" id="ARBA00023136"/>
    </source>
</evidence>
<evidence type="ECO:0000256" key="1">
    <source>
        <dbReference type="ARBA" id="ARBA00004651"/>
    </source>
</evidence>
<keyword evidence="10" id="KW-1185">Reference proteome</keyword>
<evidence type="ECO:0000256" key="6">
    <source>
        <dbReference type="SAM" id="Phobius"/>
    </source>
</evidence>
<dbReference type="PATRIC" id="fig|42256.3.peg.3140"/>
<keyword evidence="4 6" id="KW-1133">Transmembrane helix</keyword>
<comment type="subcellular location">
    <subcellularLocation>
        <location evidence="1">Cell membrane</location>
        <topology evidence="1">Multi-pass membrane protein</topology>
    </subcellularLocation>
</comment>
<dbReference type="PROSITE" id="PS50850">
    <property type="entry name" value="MFS"/>
    <property type="match status" value="1"/>
</dbReference>
<dbReference type="GO" id="GO:0005886">
    <property type="term" value="C:plasma membrane"/>
    <property type="evidence" value="ECO:0007669"/>
    <property type="project" value="UniProtKB-SubCell"/>
</dbReference>
<feature type="transmembrane region" description="Helical" evidence="6">
    <location>
        <begin position="244"/>
        <end position="268"/>
    </location>
</feature>
<feature type="domain" description="Major facilitator superfamily (MFS) profile" evidence="7">
    <location>
        <begin position="7"/>
        <end position="387"/>
    </location>
</feature>
<dbReference type="eggNOG" id="COG2211">
    <property type="taxonomic scope" value="Bacteria"/>
</dbReference>
<dbReference type="Proteomes" id="UP001281130">
    <property type="component" value="Unassembled WGS sequence"/>
</dbReference>
<evidence type="ECO:0000313" key="8">
    <source>
        <dbReference type="EMBL" id="AHY48376.1"/>
    </source>
</evidence>
<keyword evidence="5 6" id="KW-0472">Membrane</keyword>
<dbReference type="OrthoDB" id="9803985at2"/>
<dbReference type="CDD" id="cd17370">
    <property type="entry name" value="MFS_MJ1317_like"/>
    <property type="match status" value="1"/>
</dbReference>
<gene>
    <name evidence="8" type="ORF">RradSPS_3093</name>
    <name evidence="9" type="ORF">SIL72_15900</name>
</gene>
<feature type="transmembrane region" description="Helical" evidence="6">
    <location>
        <begin position="298"/>
        <end position="315"/>
    </location>
</feature>
<dbReference type="Pfam" id="PF07690">
    <property type="entry name" value="MFS_1"/>
    <property type="match status" value="1"/>
</dbReference>
<dbReference type="InterPro" id="IPR020846">
    <property type="entry name" value="MFS_dom"/>
</dbReference>
<accession>A0A023X830</accession>
<sequence length="391" mass="41193">MNGRSALGFVVLFGVVSLLADMTYEGARSITGPYLAFLGASAAAAGLVAGAGEFVGYALRLVFGYLTDRTGRFWAITIWGYAITFVAVPLLALAGSWEVATLLIVAERLGKAIRTPARDAMLSHAASGLGRGWGFGLHEALDQTGAVIGPLMVAAVLYFGGGYSGGFGILLFPAALATAVLLLTRYRYPRPRELEEEAQEGPAAPGDGRRLPQVFWLYMAFVAVGVAGYPHFQLISYHFGAGSVVPAAQIPVFFSIAMGVDALVALLAGRVFDRAGLQVLLCVPLLALPIAPLAFSSGYWMALAGTVLWGAVMGVQESTMRAAVAGMSLPEIRGTAYGVFNTAFGLFWFAGSALMGLLYEASINYLIVFSVGLQLLSVPLLVLAHRKVLRG</sequence>
<dbReference type="PANTHER" id="PTHR42688">
    <property type="entry name" value="CONSERVED PROTEIN"/>
    <property type="match status" value="1"/>
</dbReference>
<dbReference type="PANTHER" id="PTHR42688:SF1">
    <property type="entry name" value="BLR5212 PROTEIN"/>
    <property type="match status" value="1"/>
</dbReference>
<keyword evidence="2" id="KW-1003">Cell membrane</keyword>
<dbReference type="InterPro" id="IPR052425">
    <property type="entry name" value="Uncharacterized_MFS-type"/>
</dbReference>
<feature type="transmembrane region" description="Helical" evidence="6">
    <location>
        <begin position="214"/>
        <end position="232"/>
    </location>
</feature>
<dbReference type="SUPFAM" id="SSF103473">
    <property type="entry name" value="MFS general substrate transporter"/>
    <property type="match status" value="1"/>
</dbReference>
<feature type="transmembrane region" description="Helical" evidence="6">
    <location>
        <begin position="365"/>
        <end position="384"/>
    </location>
</feature>
<keyword evidence="8" id="KW-0614">Plasmid</keyword>
<keyword evidence="3 6" id="KW-0812">Transmembrane</keyword>
<dbReference type="RefSeq" id="WP_041339199.1">
    <property type="nucleotide sequence ID" value="NZ_CP007516.1"/>
</dbReference>
<name>A0A023X830_RUBRA</name>
<dbReference type="GO" id="GO:0022857">
    <property type="term" value="F:transmembrane transporter activity"/>
    <property type="evidence" value="ECO:0007669"/>
    <property type="project" value="InterPro"/>
</dbReference>
<evidence type="ECO:0000313" key="10">
    <source>
        <dbReference type="Proteomes" id="UP000025229"/>
    </source>
</evidence>
<proteinExistence type="predicted"/>
<evidence type="ECO:0000313" key="9">
    <source>
        <dbReference type="EMBL" id="MDX5895512.1"/>
    </source>
</evidence>
<geneLocation type="plasmid" evidence="8">
    <name>2</name>
</geneLocation>
<feature type="transmembrane region" description="Helical" evidence="6">
    <location>
        <begin position="6"/>
        <end position="24"/>
    </location>
</feature>
<reference evidence="9" key="2">
    <citation type="submission" date="2023-11" db="EMBL/GenBank/DDBJ databases">
        <title>MicrobeMod: A computational toolkit for identifying prokaryotic methylation and restriction-modification with nanopore sequencing.</title>
        <authorList>
            <person name="Crits-Christoph A."/>
            <person name="Kang S.C."/>
            <person name="Lee H."/>
            <person name="Ostrov N."/>
        </authorList>
    </citation>
    <scope>NUCLEOTIDE SEQUENCE</scope>
    <source>
        <strain evidence="9">ATCC 51242</strain>
    </source>
</reference>
<dbReference type="HOGENOM" id="CLU_040020_2_0_11"/>
<evidence type="ECO:0000256" key="2">
    <source>
        <dbReference type="ARBA" id="ARBA00022475"/>
    </source>
</evidence>
<dbReference type="EMBL" id="JAWXXX010000003">
    <property type="protein sequence ID" value="MDX5895512.1"/>
    <property type="molecule type" value="Genomic_DNA"/>
</dbReference>
<evidence type="ECO:0000256" key="3">
    <source>
        <dbReference type="ARBA" id="ARBA00022692"/>
    </source>
</evidence>
<dbReference type="AlphaFoldDB" id="A0A023X830"/>